<dbReference type="OrthoDB" id="6192378at2"/>
<keyword evidence="3" id="KW-1185">Reference proteome</keyword>
<gene>
    <name evidence="2" type="ORF">GZ78_02495</name>
</gene>
<proteinExistence type="predicted"/>
<dbReference type="Pfam" id="PF09832">
    <property type="entry name" value="DUF2059"/>
    <property type="match status" value="1"/>
</dbReference>
<organism evidence="2 3">
    <name type="scientific">Endozoicomonas numazuensis</name>
    <dbReference type="NCBI Taxonomy" id="1137799"/>
    <lineage>
        <taxon>Bacteria</taxon>
        <taxon>Pseudomonadati</taxon>
        <taxon>Pseudomonadota</taxon>
        <taxon>Gammaproteobacteria</taxon>
        <taxon>Oceanospirillales</taxon>
        <taxon>Endozoicomonadaceae</taxon>
        <taxon>Endozoicomonas</taxon>
    </lineage>
</organism>
<dbReference type="Proteomes" id="UP000028073">
    <property type="component" value="Unassembled WGS sequence"/>
</dbReference>
<evidence type="ECO:0000313" key="2">
    <source>
        <dbReference type="EMBL" id="KEQ18942.1"/>
    </source>
</evidence>
<dbReference type="AlphaFoldDB" id="A0A081NKG9"/>
<accession>A0A081NKG9</accession>
<protein>
    <recommendedName>
        <fullName evidence="1">DUF2059 domain-containing protein</fullName>
    </recommendedName>
</protein>
<dbReference type="EMBL" id="JOKH01000001">
    <property type="protein sequence ID" value="KEQ18942.1"/>
    <property type="molecule type" value="Genomic_DNA"/>
</dbReference>
<name>A0A081NKG9_9GAMM</name>
<feature type="domain" description="DUF2059" evidence="1">
    <location>
        <begin position="116"/>
        <end position="169"/>
    </location>
</feature>
<dbReference type="eggNOG" id="ENOG5033F44">
    <property type="taxonomic scope" value="Bacteria"/>
</dbReference>
<evidence type="ECO:0000259" key="1">
    <source>
        <dbReference type="Pfam" id="PF09832"/>
    </source>
</evidence>
<reference evidence="2 3" key="1">
    <citation type="submission" date="2014-06" db="EMBL/GenBank/DDBJ databases">
        <title>Whole Genome Sequences of Three Symbiotic Endozoicomonas Bacteria.</title>
        <authorList>
            <person name="Neave M.J."/>
            <person name="Apprill A."/>
            <person name="Voolstra C.R."/>
        </authorList>
    </citation>
    <scope>NUCLEOTIDE SEQUENCE [LARGE SCALE GENOMIC DNA]</scope>
    <source>
        <strain evidence="2 3">DSM 25634</strain>
    </source>
</reference>
<sequence>MDAHNNVSFSSFGHFAKASAYSVGQNILQVCCSISKGIKNTLLSGGVLFLLFSSSMLSAADKGILLGELYDNAQLEEQLGWVLSSMTIDQKEYTLPPEVVNTVNQVVKVRYSADLFKSSMEATLDEALSVGELLKLLDWYNSALGQKILRLEMEANDPRNTLRMQAYIEDKLSIELPRTSRIRLIEELMETLDAVELGTELAASASVGAKRILHEVMPIKDGRPLRPPEILKAREKPVIRKGMNDHMRYVYLYTYRSLPDNEIRAYLDFARSTAMQNFQRGQIQAIARIL</sequence>
<comment type="caution">
    <text evidence="2">The sequence shown here is derived from an EMBL/GenBank/DDBJ whole genome shotgun (WGS) entry which is preliminary data.</text>
</comment>
<dbReference type="InterPro" id="IPR018637">
    <property type="entry name" value="DUF2059"/>
</dbReference>
<dbReference type="RefSeq" id="WP_034832459.1">
    <property type="nucleotide sequence ID" value="NZ_JOKH01000001.1"/>
</dbReference>
<dbReference type="STRING" id="1137799.GZ78_02495"/>
<evidence type="ECO:0000313" key="3">
    <source>
        <dbReference type="Proteomes" id="UP000028073"/>
    </source>
</evidence>